<protein>
    <submittedName>
        <fullName evidence="2">Uncharacterized protein</fullName>
    </submittedName>
</protein>
<dbReference type="Proteomes" id="UP001497516">
    <property type="component" value="Chromosome 10"/>
</dbReference>
<evidence type="ECO:0000313" key="2">
    <source>
        <dbReference type="EMBL" id="CAL1360393.1"/>
    </source>
</evidence>
<feature type="signal peptide" evidence="1">
    <location>
        <begin position="1"/>
        <end position="22"/>
    </location>
</feature>
<gene>
    <name evidence="2" type="ORF">LTRI10_LOCUS7833</name>
</gene>
<proteinExistence type="predicted"/>
<keyword evidence="1" id="KW-0732">Signal</keyword>
<dbReference type="AlphaFoldDB" id="A0AAV2CVI7"/>
<reference evidence="2 3" key="1">
    <citation type="submission" date="2024-04" db="EMBL/GenBank/DDBJ databases">
        <authorList>
            <person name="Fracassetti M."/>
        </authorList>
    </citation>
    <scope>NUCLEOTIDE SEQUENCE [LARGE SCALE GENOMIC DNA]</scope>
</reference>
<evidence type="ECO:0000256" key="1">
    <source>
        <dbReference type="SAM" id="SignalP"/>
    </source>
</evidence>
<sequence length="166" mass="18746">MIGNRVLAAFWAILAVCLSTQAAVVRSHPPSNSKWRVVVDTPIHVKPADQSLGLWNRKQKRWVFIADSKVSNDIRIGKKQKQTWKGAWRFALPSSMEVEGCCGDDSCQSSSNRPTPSQSYTTRDWSYSQVLPVDVDMSETVTGDDDNRKKILRQVLIRLPTRTTSR</sequence>
<dbReference type="EMBL" id="OZ034814">
    <property type="protein sequence ID" value="CAL1360393.1"/>
    <property type="molecule type" value="Genomic_DNA"/>
</dbReference>
<organism evidence="2 3">
    <name type="scientific">Linum trigynum</name>
    <dbReference type="NCBI Taxonomy" id="586398"/>
    <lineage>
        <taxon>Eukaryota</taxon>
        <taxon>Viridiplantae</taxon>
        <taxon>Streptophyta</taxon>
        <taxon>Embryophyta</taxon>
        <taxon>Tracheophyta</taxon>
        <taxon>Spermatophyta</taxon>
        <taxon>Magnoliopsida</taxon>
        <taxon>eudicotyledons</taxon>
        <taxon>Gunneridae</taxon>
        <taxon>Pentapetalae</taxon>
        <taxon>rosids</taxon>
        <taxon>fabids</taxon>
        <taxon>Malpighiales</taxon>
        <taxon>Linaceae</taxon>
        <taxon>Linum</taxon>
    </lineage>
</organism>
<keyword evidence="3" id="KW-1185">Reference proteome</keyword>
<accession>A0AAV2CVI7</accession>
<name>A0AAV2CVI7_9ROSI</name>
<feature type="chain" id="PRO_5043561844" evidence="1">
    <location>
        <begin position="23"/>
        <end position="166"/>
    </location>
</feature>
<evidence type="ECO:0000313" key="3">
    <source>
        <dbReference type="Proteomes" id="UP001497516"/>
    </source>
</evidence>